<proteinExistence type="predicted"/>
<name>A0A3E0DBE3_9BACT</name>
<comment type="caution">
    <text evidence="1">The sequence shown here is derived from an EMBL/GenBank/DDBJ whole genome shotgun (WGS) entry which is preliminary data.</text>
</comment>
<dbReference type="AlphaFoldDB" id="A0A3E0DBE3"/>
<evidence type="ECO:0000313" key="2">
    <source>
        <dbReference type="Proteomes" id="UP000256405"/>
    </source>
</evidence>
<sequence length="101" mass="11759">MRDLRGLEMTNFNPEMPARVAGVAQLRNLADNLDNLRPFIDRKFFRPYLIQSRIELSALPFVPSCGKFLFAVVKNLRGIFYTGYLRFSYPFRSIPILYHVG</sequence>
<organism evidence="1 2">
    <name type="scientific">Algoriphagus antarcticus</name>
    <dbReference type="NCBI Taxonomy" id="238540"/>
    <lineage>
        <taxon>Bacteria</taxon>
        <taxon>Pseudomonadati</taxon>
        <taxon>Bacteroidota</taxon>
        <taxon>Cytophagia</taxon>
        <taxon>Cytophagales</taxon>
        <taxon>Cyclobacteriaceae</taxon>
        <taxon>Algoriphagus</taxon>
    </lineage>
</organism>
<gene>
    <name evidence="1" type="ORF">C8N25_13235</name>
</gene>
<dbReference type="Proteomes" id="UP000256405">
    <property type="component" value="Unassembled WGS sequence"/>
</dbReference>
<dbReference type="EMBL" id="QUNF01000032">
    <property type="protein sequence ID" value="REG79405.1"/>
    <property type="molecule type" value="Genomic_DNA"/>
</dbReference>
<keyword evidence="2" id="KW-1185">Reference proteome</keyword>
<protein>
    <submittedName>
        <fullName evidence="1">Uncharacterized protein</fullName>
    </submittedName>
</protein>
<evidence type="ECO:0000313" key="1">
    <source>
        <dbReference type="EMBL" id="REG79405.1"/>
    </source>
</evidence>
<reference evidence="1 2" key="1">
    <citation type="submission" date="2018-08" db="EMBL/GenBank/DDBJ databases">
        <title>Genomic Encyclopedia of Archaeal and Bacterial Type Strains, Phase II (KMG-II): from individual species to whole genera.</title>
        <authorList>
            <person name="Goeker M."/>
        </authorList>
    </citation>
    <scope>NUCLEOTIDE SEQUENCE [LARGE SCALE GENOMIC DNA]</scope>
    <source>
        <strain evidence="1 2">DSM 15986</strain>
    </source>
</reference>
<accession>A0A3E0DBE3</accession>